<dbReference type="Proteomes" id="UP000198889">
    <property type="component" value="Unassembled WGS sequence"/>
</dbReference>
<dbReference type="GO" id="GO:0009425">
    <property type="term" value="C:bacterial-type flagellum basal body"/>
    <property type="evidence" value="ECO:0007669"/>
    <property type="project" value="UniProtKB-SubCell"/>
</dbReference>
<dbReference type="Pfam" id="PF22692">
    <property type="entry name" value="LlgE_F_G_D1"/>
    <property type="match status" value="1"/>
</dbReference>
<dbReference type="PANTHER" id="PTHR30435:SF1">
    <property type="entry name" value="FLAGELLAR HOOK PROTEIN FLGE"/>
    <property type="match status" value="1"/>
</dbReference>
<dbReference type="InterPro" id="IPR010930">
    <property type="entry name" value="Flg_bb/hook_C_dom"/>
</dbReference>
<organism evidence="10 11">
    <name type="scientific">Ancylobacter rudongensis</name>
    <dbReference type="NCBI Taxonomy" id="177413"/>
    <lineage>
        <taxon>Bacteria</taxon>
        <taxon>Pseudomonadati</taxon>
        <taxon>Pseudomonadota</taxon>
        <taxon>Alphaproteobacteria</taxon>
        <taxon>Hyphomicrobiales</taxon>
        <taxon>Xanthobacteraceae</taxon>
        <taxon>Ancylobacter</taxon>
    </lineage>
</organism>
<feature type="domain" description="Flagellar basal body rod protein N-terminal" evidence="6">
    <location>
        <begin position="7"/>
        <end position="37"/>
    </location>
</feature>
<feature type="domain" description="Flagellar hook protein FlgE D2" evidence="8">
    <location>
        <begin position="176"/>
        <end position="297"/>
    </location>
</feature>
<dbReference type="RefSeq" id="WP_091443653.1">
    <property type="nucleotide sequence ID" value="NZ_FMTP01000009.1"/>
</dbReference>
<evidence type="ECO:0000259" key="9">
    <source>
        <dbReference type="Pfam" id="PF22692"/>
    </source>
</evidence>
<dbReference type="Pfam" id="PF06429">
    <property type="entry name" value="Flg_bbr_C"/>
    <property type="match status" value="1"/>
</dbReference>
<keyword evidence="11" id="KW-1185">Reference proteome</keyword>
<keyword evidence="4 5" id="KW-0975">Bacterial flagellum</keyword>
<dbReference type="InterPro" id="IPR011491">
    <property type="entry name" value="FlgE_D2"/>
</dbReference>
<dbReference type="GO" id="GO:0071978">
    <property type="term" value="P:bacterial-type flagellum-dependent swarming motility"/>
    <property type="evidence" value="ECO:0007669"/>
    <property type="project" value="TreeGrafter"/>
</dbReference>
<dbReference type="InterPro" id="IPR001444">
    <property type="entry name" value="Flag_bb_rod_N"/>
</dbReference>
<keyword evidence="10" id="KW-0966">Cell projection</keyword>
<dbReference type="InterPro" id="IPR053967">
    <property type="entry name" value="LlgE_F_G-like_D1"/>
</dbReference>
<evidence type="ECO:0000313" key="10">
    <source>
        <dbReference type="EMBL" id="SCW94619.1"/>
    </source>
</evidence>
<evidence type="ECO:0000256" key="4">
    <source>
        <dbReference type="ARBA" id="ARBA00023143"/>
    </source>
</evidence>
<dbReference type="SUPFAM" id="SSF117143">
    <property type="entry name" value="Flagellar hook protein flgE"/>
    <property type="match status" value="1"/>
</dbReference>
<dbReference type="InterPro" id="IPR037925">
    <property type="entry name" value="FlgE/F/G-like"/>
</dbReference>
<evidence type="ECO:0000256" key="2">
    <source>
        <dbReference type="ARBA" id="ARBA00009677"/>
    </source>
</evidence>
<gene>
    <name evidence="10" type="ORF">SAMN05660859_4116</name>
</gene>
<dbReference type="InterPro" id="IPR037058">
    <property type="entry name" value="Falgellar_hook_FlgE_sf"/>
</dbReference>
<feature type="domain" description="Flagellar basal-body/hook protein C-terminal" evidence="7">
    <location>
        <begin position="372"/>
        <end position="416"/>
    </location>
</feature>
<comment type="similarity">
    <text evidence="2 5">Belongs to the flagella basal body rod proteins family.</text>
</comment>
<dbReference type="STRING" id="177413.SAMN05660859_4116"/>
<dbReference type="NCBIfam" id="TIGR03506">
    <property type="entry name" value="FlgEFG_subfam"/>
    <property type="match status" value="1"/>
</dbReference>
<name>A0A1G4UPB5_9HYPH</name>
<evidence type="ECO:0000259" key="8">
    <source>
        <dbReference type="Pfam" id="PF07559"/>
    </source>
</evidence>
<dbReference type="GO" id="GO:0009424">
    <property type="term" value="C:bacterial-type flagellum hook"/>
    <property type="evidence" value="ECO:0007669"/>
    <property type="project" value="TreeGrafter"/>
</dbReference>
<dbReference type="Pfam" id="PF07559">
    <property type="entry name" value="FlgE_D2"/>
    <property type="match status" value="1"/>
</dbReference>
<dbReference type="PANTHER" id="PTHR30435">
    <property type="entry name" value="FLAGELLAR PROTEIN"/>
    <property type="match status" value="1"/>
</dbReference>
<dbReference type="EMBL" id="FMTP01000009">
    <property type="protein sequence ID" value="SCW94619.1"/>
    <property type="molecule type" value="Genomic_DNA"/>
</dbReference>
<accession>A0A1G4UPB5</accession>
<evidence type="ECO:0000256" key="5">
    <source>
        <dbReference type="RuleBase" id="RU362116"/>
    </source>
</evidence>
<keyword evidence="10" id="KW-0969">Cilium</keyword>
<protein>
    <recommendedName>
        <fullName evidence="3 5">Flagellar hook protein FlgE</fullName>
    </recommendedName>
</protein>
<sequence>MSLYGMMRTGVSGMAAQSNKLSTIGDNIANSGTAGYKRASAEFSTLLLQSGPGEYNSGAVNTAVRHSISQQGALNYSTSATDLAIQGNGFFLVSDPNGTSYLSRAGSFTVDAASGNLVNTAGFTLMGYDITGGDPNVVLNGAGGLQPVRIADVRLAANPSRDGAFAANLPSADAVVTGNTPATNAADASFSQKSSLVTFDNLGGEVTLDIYLTKTSDSPIAWEMTAFDRADAAVGGGFPYANAALTTQTLDFDALGNLTSTASMVLDVPGGQTLTLDLAGMTQLADRYTPLTATVDGNAPSSVSSVTIDKDGVVSAVDLNGRKSALYKIPLAFVTSPDNLDPKAGNVFETTRESGGLQIGFANEGGLGTMVSGATERSNVDMASELTEMISAQRDYTANSKVFQTGSELLDVLMSLKR</sequence>
<evidence type="ECO:0000256" key="3">
    <source>
        <dbReference type="ARBA" id="ARBA00019015"/>
    </source>
</evidence>
<comment type="subcellular location">
    <subcellularLocation>
        <location evidence="1 5">Bacterial flagellum basal body</location>
    </subcellularLocation>
</comment>
<proteinExistence type="inferred from homology"/>
<feature type="domain" description="Flagellar hook protein FlgE/F/G-like D1" evidence="9">
    <location>
        <begin position="84"/>
        <end position="129"/>
    </location>
</feature>
<dbReference type="GO" id="GO:0005829">
    <property type="term" value="C:cytosol"/>
    <property type="evidence" value="ECO:0007669"/>
    <property type="project" value="TreeGrafter"/>
</dbReference>
<dbReference type="AlphaFoldDB" id="A0A1G4UPB5"/>
<comment type="function">
    <text evidence="5">A flexible structure which links the flagellar filament to the drive apparatus in the basal body.</text>
</comment>
<keyword evidence="10" id="KW-0282">Flagellum</keyword>
<evidence type="ECO:0000256" key="1">
    <source>
        <dbReference type="ARBA" id="ARBA00004117"/>
    </source>
</evidence>
<evidence type="ECO:0000259" key="6">
    <source>
        <dbReference type="Pfam" id="PF00460"/>
    </source>
</evidence>
<dbReference type="Pfam" id="PF00460">
    <property type="entry name" value="Flg_bb_rod"/>
    <property type="match status" value="1"/>
</dbReference>
<reference evidence="11" key="1">
    <citation type="submission" date="2016-10" db="EMBL/GenBank/DDBJ databases">
        <authorList>
            <person name="Varghese N."/>
            <person name="Submissions S."/>
        </authorList>
    </citation>
    <scope>NUCLEOTIDE SEQUENCE [LARGE SCALE GENOMIC DNA]</scope>
    <source>
        <strain evidence="11">CGMCC 1.1761</strain>
    </source>
</reference>
<dbReference type="InterPro" id="IPR020013">
    <property type="entry name" value="Flagellar_FlgE/F/G"/>
</dbReference>
<evidence type="ECO:0000313" key="11">
    <source>
        <dbReference type="Proteomes" id="UP000198889"/>
    </source>
</evidence>
<dbReference type="Gene3D" id="2.60.98.20">
    <property type="entry name" value="Flagellar hook protein FlgE"/>
    <property type="match status" value="1"/>
</dbReference>
<evidence type="ECO:0000259" key="7">
    <source>
        <dbReference type="Pfam" id="PF06429"/>
    </source>
</evidence>